<dbReference type="EMBL" id="CP053452">
    <property type="protein sequence ID" value="QJW92878.1"/>
    <property type="molecule type" value="Genomic_DNA"/>
</dbReference>
<accession>A0A6M5YFY3</accession>
<keyword evidence="3" id="KW-1185">Reference proteome</keyword>
<reference evidence="3" key="1">
    <citation type="submission" date="2020-05" db="EMBL/GenBank/DDBJ databases">
        <title>Frigoriglobus tundricola gen. nov., sp. nov., a psychrotolerant cellulolytic planctomycete of the family Gemmataceae with two divergent copies of 16S rRNA gene.</title>
        <authorList>
            <person name="Kulichevskaya I.S."/>
            <person name="Ivanova A.A."/>
            <person name="Naumoff D.G."/>
            <person name="Beletsky A.V."/>
            <person name="Rijpstra W.I.C."/>
            <person name="Sinninghe Damste J.S."/>
            <person name="Mardanov A.V."/>
            <person name="Ravin N.V."/>
            <person name="Dedysh S.N."/>
        </authorList>
    </citation>
    <scope>NUCLEOTIDE SEQUENCE [LARGE SCALE GENOMIC DNA]</scope>
    <source>
        <strain evidence="3">PL17</strain>
    </source>
</reference>
<organism evidence="2 3">
    <name type="scientific">Frigoriglobus tundricola</name>
    <dbReference type="NCBI Taxonomy" id="2774151"/>
    <lineage>
        <taxon>Bacteria</taxon>
        <taxon>Pseudomonadati</taxon>
        <taxon>Planctomycetota</taxon>
        <taxon>Planctomycetia</taxon>
        <taxon>Gemmatales</taxon>
        <taxon>Gemmataceae</taxon>
        <taxon>Frigoriglobus</taxon>
    </lineage>
</organism>
<protein>
    <recommendedName>
        <fullName evidence="1">Cytochrome c-552/4 domain-containing protein</fullName>
    </recommendedName>
</protein>
<sequence length="603" mass="63797">MTVPHSPGPRGAFSRRSVGGAALAAALISVTALAPVPARLTASDPPAAKSKETLVNGQPLFAGWPANQKPDAVIVFSGQTFGYLQPCGCSRPQTGGLERRAVFIEALKAKGWPVAGVDLGDVYPEKVALAKQGKLKYVAAMTAMREMGYLGVGIGKTELQADPLALLAEYALQREQRPFTLAANTEVSGQPAAKALLVPGFKRPLVESIEAAAVGSVPVGVAGVVGGALQDENVKAKWNMNVDFPNAKQAITHAVAALAKHPLKPGLNVLIFQGPSTDAAKVAADFPQFQVILCQTPDGVPAPLAPQTVVGKKGEQTFIVQVGQKGQYVGVLGAFKKAGGGFDLKYQLVPLGEEYIETGTEAEALARNKSLQALETYAKAVKDAKLLSEYPRVPHAAQIQAAGLKPPVNLTYVGSAKCAGCHAAEFKVWKNAPLQILPHSKAMNTLENVAKRPNLRQFDGECVKCHSVGFDHPTGYVDNVKTPHLRDVGCESCHGPGSGHVAAPKNPDFLKYMSPWKQVGAPKLPAAAFMKEMAETPAIDRGKKAVAPAQQVLLNRVEGMCMKCHDNDADPHFDLYKNWPKIDHSGLAPVGGWPVAPPVVPQK</sequence>
<dbReference type="RefSeq" id="WP_171469189.1">
    <property type="nucleotide sequence ID" value="NZ_CP053452.2"/>
</dbReference>
<dbReference type="KEGG" id="ftj:FTUN_0375"/>
<dbReference type="InterPro" id="IPR036280">
    <property type="entry name" value="Multihaem_cyt_sf"/>
</dbReference>
<dbReference type="Pfam" id="PF13435">
    <property type="entry name" value="Cytochrome_C554"/>
    <property type="match status" value="1"/>
</dbReference>
<dbReference type="InterPro" id="IPR023155">
    <property type="entry name" value="Cyt_c-552/4"/>
</dbReference>
<proteinExistence type="predicted"/>
<evidence type="ECO:0000313" key="2">
    <source>
        <dbReference type="EMBL" id="QJW92878.1"/>
    </source>
</evidence>
<dbReference type="Proteomes" id="UP000503447">
    <property type="component" value="Chromosome"/>
</dbReference>
<dbReference type="Gene3D" id="3.60.21.10">
    <property type="match status" value="1"/>
</dbReference>
<dbReference type="InterPro" id="IPR029052">
    <property type="entry name" value="Metallo-depent_PP-like"/>
</dbReference>
<gene>
    <name evidence="2" type="ORF">FTUN_0375</name>
</gene>
<dbReference type="Gene3D" id="1.10.1130.10">
    <property type="entry name" value="Flavocytochrome C3, Chain A"/>
    <property type="match status" value="1"/>
</dbReference>
<feature type="domain" description="Cytochrome c-552/4" evidence="1">
    <location>
        <begin position="417"/>
        <end position="495"/>
    </location>
</feature>
<dbReference type="SUPFAM" id="SSF56300">
    <property type="entry name" value="Metallo-dependent phosphatases"/>
    <property type="match status" value="1"/>
</dbReference>
<evidence type="ECO:0000259" key="1">
    <source>
        <dbReference type="Pfam" id="PF13435"/>
    </source>
</evidence>
<evidence type="ECO:0000313" key="3">
    <source>
        <dbReference type="Proteomes" id="UP000503447"/>
    </source>
</evidence>
<dbReference type="SUPFAM" id="SSF48695">
    <property type="entry name" value="Multiheme cytochromes"/>
    <property type="match status" value="1"/>
</dbReference>
<dbReference type="AlphaFoldDB" id="A0A6M5YFY3"/>
<name>A0A6M5YFY3_9BACT</name>